<keyword evidence="3" id="KW-1185">Reference proteome</keyword>
<feature type="region of interest" description="Disordered" evidence="1">
    <location>
        <begin position="69"/>
        <end position="96"/>
    </location>
</feature>
<sequence length="96" mass="10686">MRVHRFSSRCYQQSKTSLHLDEPLVRVMGTHFSFFRRNVFIVTGDAGQSNVLLKRRAGAGWGAGTFLIKTPNASEGTRNSPSPAEECAESDRTRTV</sequence>
<proteinExistence type="predicted"/>
<comment type="caution">
    <text evidence="2">The sequence shown here is derived from an EMBL/GenBank/DDBJ whole genome shotgun (WGS) entry which is preliminary data.</text>
</comment>
<dbReference type="EMBL" id="BGZK01000011">
    <property type="protein sequence ID" value="GBP03670.1"/>
    <property type="molecule type" value="Genomic_DNA"/>
</dbReference>
<name>A0A4C1SR49_EUMVA</name>
<feature type="compositionally biased region" description="Polar residues" evidence="1">
    <location>
        <begin position="71"/>
        <end position="82"/>
    </location>
</feature>
<reference evidence="2 3" key="1">
    <citation type="journal article" date="2019" name="Commun. Biol.">
        <title>The bagworm genome reveals a unique fibroin gene that provides high tensile strength.</title>
        <authorList>
            <person name="Kono N."/>
            <person name="Nakamura H."/>
            <person name="Ohtoshi R."/>
            <person name="Tomita M."/>
            <person name="Numata K."/>
            <person name="Arakawa K."/>
        </authorList>
    </citation>
    <scope>NUCLEOTIDE SEQUENCE [LARGE SCALE GENOMIC DNA]</scope>
</reference>
<protein>
    <submittedName>
        <fullName evidence="2">Uncharacterized protein</fullName>
    </submittedName>
</protein>
<dbReference type="Proteomes" id="UP000299102">
    <property type="component" value="Unassembled WGS sequence"/>
</dbReference>
<dbReference type="AlphaFoldDB" id="A0A4C1SR49"/>
<accession>A0A4C1SR49</accession>
<evidence type="ECO:0000313" key="2">
    <source>
        <dbReference type="EMBL" id="GBP03670.1"/>
    </source>
</evidence>
<evidence type="ECO:0000313" key="3">
    <source>
        <dbReference type="Proteomes" id="UP000299102"/>
    </source>
</evidence>
<evidence type="ECO:0000256" key="1">
    <source>
        <dbReference type="SAM" id="MobiDB-lite"/>
    </source>
</evidence>
<gene>
    <name evidence="2" type="ORF">EVAR_2417_1</name>
</gene>
<organism evidence="2 3">
    <name type="scientific">Eumeta variegata</name>
    <name type="common">Bagworm moth</name>
    <name type="synonym">Eumeta japonica</name>
    <dbReference type="NCBI Taxonomy" id="151549"/>
    <lineage>
        <taxon>Eukaryota</taxon>
        <taxon>Metazoa</taxon>
        <taxon>Ecdysozoa</taxon>
        <taxon>Arthropoda</taxon>
        <taxon>Hexapoda</taxon>
        <taxon>Insecta</taxon>
        <taxon>Pterygota</taxon>
        <taxon>Neoptera</taxon>
        <taxon>Endopterygota</taxon>
        <taxon>Lepidoptera</taxon>
        <taxon>Glossata</taxon>
        <taxon>Ditrysia</taxon>
        <taxon>Tineoidea</taxon>
        <taxon>Psychidae</taxon>
        <taxon>Oiketicinae</taxon>
        <taxon>Eumeta</taxon>
    </lineage>
</organism>